<evidence type="ECO:0000256" key="7">
    <source>
        <dbReference type="ARBA" id="ARBA00023295"/>
    </source>
</evidence>
<dbReference type="InterPro" id="IPR013780">
    <property type="entry name" value="Glyco_hydro_b"/>
</dbReference>
<evidence type="ECO:0000256" key="3">
    <source>
        <dbReference type="ARBA" id="ARBA00011165"/>
    </source>
</evidence>
<comment type="subunit">
    <text evidence="3">Homohexamer; trimer of dimers.</text>
</comment>
<dbReference type="PANTHER" id="PTHR43576:SF3">
    <property type="entry name" value="ALPHA-L-ARABINOFURANOSIDASE C"/>
    <property type="match status" value="1"/>
</dbReference>
<comment type="caution">
    <text evidence="9">The sequence shown here is derived from an EMBL/GenBank/DDBJ whole genome shotgun (WGS) entry which is preliminary data.</text>
</comment>
<comment type="catalytic activity">
    <reaction evidence="1">
        <text>Hydrolysis of terminal non-reducing alpha-L-arabinofuranoside residues in alpha-L-arabinosides.</text>
        <dbReference type="EC" id="3.2.1.55"/>
    </reaction>
</comment>
<dbReference type="InterPro" id="IPR017853">
    <property type="entry name" value="GH"/>
</dbReference>
<evidence type="ECO:0000256" key="2">
    <source>
        <dbReference type="ARBA" id="ARBA00007186"/>
    </source>
</evidence>
<dbReference type="GO" id="GO:0046373">
    <property type="term" value="P:L-arabinose metabolic process"/>
    <property type="evidence" value="ECO:0007669"/>
    <property type="project" value="InterPro"/>
</dbReference>
<dbReference type="SMART" id="SM00813">
    <property type="entry name" value="Alpha-L-AF_C"/>
    <property type="match status" value="1"/>
</dbReference>
<dbReference type="GO" id="GO:0046556">
    <property type="term" value="F:alpha-L-arabinofuranosidase activity"/>
    <property type="evidence" value="ECO:0007669"/>
    <property type="project" value="UniProtKB-EC"/>
</dbReference>
<dbReference type="Pfam" id="PF06964">
    <property type="entry name" value="Alpha-L-AF_C"/>
    <property type="match status" value="1"/>
</dbReference>
<dbReference type="SUPFAM" id="SSF51011">
    <property type="entry name" value="Glycosyl hydrolase domain"/>
    <property type="match status" value="1"/>
</dbReference>
<evidence type="ECO:0000256" key="1">
    <source>
        <dbReference type="ARBA" id="ARBA00001462"/>
    </source>
</evidence>
<dbReference type="Pfam" id="PF22848">
    <property type="entry name" value="ASD1_dom"/>
    <property type="match status" value="1"/>
</dbReference>
<dbReference type="PANTHER" id="PTHR43576">
    <property type="entry name" value="ALPHA-L-ARABINOFURANOSIDASE C-RELATED"/>
    <property type="match status" value="1"/>
</dbReference>
<protein>
    <recommendedName>
        <fullName evidence="4">non-reducing end alpha-L-arabinofuranosidase</fullName>
        <ecNumber evidence="4">3.2.1.55</ecNumber>
    </recommendedName>
</protein>
<name>A0A7X6MAH5_9ACTN</name>
<evidence type="ECO:0000259" key="8">
    <source>
        <dbReference type="SMART" id="SM00813"/>
    </source>
</evidence>
<evidence type="ECO:0000313" key="10">
    <source>
        <dbReference type="Proteomes" id="UP000553209"/>
    </source>
</evidence>
<gene>
    <name evidence="9" type="ORF">HGB44_07975</name>
</gene>
<keyword evidence="6" id="KW-0119">Carbohydrate metabolism</keyword>
<evidence type="ECO:0000256" key="5">
    <source>
        <dbReference type="ARBA" id="ARBA00022801"/>
    </source>
</evidence>
<evidence type="ECO:0000313" key="9">
    <source>
        <dbReference type="EMBL" id="NKY97611.1"/>
    </source>
</evidence>
<feature type="domain" description="Alpha-L-arabinofuranosidase C-terminal" evidence="8">
    <location>
        <begin position="291"/>
        <end position="496"/>
    </location>
</feature>
<sequence length="507" mass="55692">MLRASVTVDKDHSVSPVHRRVFGSFVEHMGRCVYTGIYEPGHPTADADGFRRDVADLVRELGVTTVRYPGGNFVSGYRWEDGVGPREHRPVRRDLAWHSIETNQFGLDEFAAWCRGLDIEPMMAVNLGTRGLAEALDLLEYCNHPGGTHLSDQRAANGHPDPHGIRMWCLGNEMDGPWQIGHLDARSYGRKAGQVARAMRMADRDLELVVCGSSGSGMSTFGQWEATVLEETYDAVDYISLHAYYEERDGDLADFLGSTTDMDHFIDSVVSTADAVGARLRDPKRIQLSFDEWNVWYLSRHQALAAAQPADDWQVAPRVIEDRYNVADAVVVGNMLISLLRHGDRVTAASQAQLANVIAPIMTEPGGPAWRQTIFHPFSLTARAARGRVLHTGVTAPRYTTTSHGEIPLLDAVVTFDEGEGTASLFAVNRSTDQHLTLDADLRGLAPTAVTDARTLSDEDPYAHNTMDAPDRVVPRPAGDVTLDGGRLSAVLPPVSWSVITVSTDRK</sequence>
<dbReference type="RefSeq" id="WP_061078356.1">
    <property type="nucleotide sequence ID" value="NZ_JAAXPG010000006.1"/>
</dbReference>
<dbReference type="SUPFAM" id="SSF51445">
    <property type="entry name" value="(Trans)glycosidases"/>
    <property type="match status" value="1"/>
</dbReference>
<keyword evidence="5" id="KW-0378">Hydrolase</keyword>
<dbReference type="EC" id="3.2.1.55" evidence="4"/>
<evidence type="ECO:0000256" key="6">
    <source>
        <dbReference type="ARBA" id="ARBA00023277"/>
    </source>
</evidence>
<dbReference type="Gene3D" id="2.60.40.1180">
    <property type="entry name" value="Golgi alpha-mannosidase II"/>
    <property type="match status" value="1"/>
</dbReference>
<evidence type="ECO:0000256" key="4">
    <source>
        <dbReference type="ARBA" id="ARBA00012670"/>
    </source>
</evidence>
<dbReference type="AlphaFoldDB" id="A0A7X6MAH5"/>
<dbReference type="InterPro" id="IPR055235">
    <property type="entry name" value="ASD1_cat"/>
</dbReference>
<accession>A0A7X6MAH5</accession>
<keyword evidence="7" id="KW-0326">Glycosidase</keyword>
<dbReference type="Proteomes" id="UP000553209">
    <property type="component" value="Unassembled WGS sequence"/>
</dbReference>
<reference evidence="9 10" key="1">
    <citation type="submission" date="2020-04" db="EMBL/GenBank/DDBJ databases">
        <title>MicrobeNet Type strains.</title>
        <authorList>
            <person name="Nicholson A.C."/>
        </authorList>
    </citation>
    <scope>NUCLEOTIDE SEQUENCE [LARGE SCALE GENOMIC DNA]</scope>
    <source>
        <strain evidence="9 10">ATCC 23612</strain>
    </source>
</reference>
<organism evidence="9 10">
    <name type="scientific">Nocardiopsis alborubida</name>
    <dbReference type="NCBI Taxonomy" id="146802"/>
    <lineage>
        <taxon>Bacteria</taxon>
        <taxon>Bacillati</taxon>
        <taxon>Actinomycetota</taxon>
        <taxon>Actinomycetes</taxon>
        <taxon>Streptosporangiales</taxon>
        <taxon>Nocardiopsidaceae</taxon>
        <taxon>Nocardiopsis</taxon>
    </lineage>
</organism>
<keyword evidence="10" id="KW-1185">Reference proteome</keyword>
<dbReference type="InterPro" id="IPR010720">
    <property type="entry name" value="Alpha-L-AF_C"/>
</dbReference>
<comment type="similarity">
    <text evidence="2">Belongs to the glycosyl hydrolase 51 family.</text>
</comment>
<dbReference type="Gene3D" id="3.20.20.80">
    <property type="entry name" value="Glycosidases"/>
    <property type="match status" value="1"/>
</dbReference>
<dbReference type="EMBL" id="JAAXPG010000006">
    <property type="protein sequence ID" value="NKY97611.1"/>
    <property type="molecule type" value="Genomic_DNA"/>
</dbReference>
<dbReference type="GO" id="GO:0000272">
    <property type="term" value="P:polysaccharide catabolic process"/>
    <property type="evidence" value="ECO:0007669"/>
    <property type="project" value="TreeGrafter"/>
</dbReference>
<proteinExistence type="inferred from homology"/>